<reference evidence="1" key="1">
    <citation type="submission" date="2009-04" db="EMBL/GenBank/DDBJ databases">
        <authorList>
            <person name="Weinstock G."/>
            <person name="Sodergren E."/>
            <person name="Clifton S."/>
            <person name="Fulton L."/>
            <person name="Fulton B."/>
            <person name="Courtney L."/>
            <person name="Fronick C."/>
            <person name="Harrison M."/>
            <person name="Strong C."/>
            <person name="Farmer C."/>
            <person name="Delahaunty K."/>
            <person name="Markovic C."/>
            <person name="Hall O."/>
            <person name="Minx P."/>
            <person name="Tomlinson C."/>
            <person name="Mitreva M."/>
            <person name="Nelson J."/>
            <person name="Hou S."/>
            <person name="Wollam A."/>
            <person name="Pepin K.H."/>
            <person name="Johnson M."/>
            <person name="Bhonagiri V."/>
            <person name="Nash W.E."/>
            <person name="Warren W."/>
            <person name="Chinwalla A."/>
            <person name="Mardis E.R."/>
            <person name="Wilson R.K."/>
        </authorList>
    </citation>
    <scope>NUCLEOTIDE SEQUENCE [LARGE SCALE GENOMIC DNA]</scope>
    <source>
        <strain evidence="1">ATCC 51147</strain>
    </source>
</reference>
<organism evidence="1 2">
    <name type="scientific">Kingella oralis ATCC 51147</name>
    <dbReference type="NCBI Taxonomy" id="629741"/>
    <lineage>
        <taxon>Bacteria</taxon>
        <taxon>Pseudomonadati</taxon>
        <taxon>Pseudomonadota</taxon>
        <taxon>Betaproteobacteria</taxon>
        <taxon>Neisseriales</taxon>
        <taxon>Neisseriaceae</taxon>
        <taxon>Kingella</taxon>
    </lineage>
</organism>
<sequence>MSRSVIYARWADTRTFKKNVGHQYPTHRKPQQAAGRVAPLRTRFKAA</sequence>
<dbReference type="Proteomes" id="UP000003009">
    <property type="component" value="Unassembled WGS sequence"/>
</dbReference>
<accession>C4GLC2</accession>
<dbReference type="HOGENOM" id="CLU_3169114_0_0_4"/>
<comment type="caution">
    <text evidence="1">The sequence shown here is derived from an EMBL/GenBank/DDBJ whole genome shotgun (WGS) entry which is preliminary data.</text>
</comment>
<proteinExistence type="predicted"/>
<dbReference type="AlphaFoldDB" id="C4GLC2"/>
<dbReference type="EMBL" id="ACJW02000003">
    <property type="protein sequence ID" value="EEP67531.1"/>
    <property type="molecule type" value="Genomic_DNA"/>
</dbReference>
<keyword evidence="2" id="KW-1185">Reference proteome</keyword>
<dbReference type="STRING" id="629741.GCWU000324_01779"/>
<evidence type="ECO:0000313" key="1">
    <source>
        <dbReference type="EMBL" id="EEP67531.1"/>
    </source>
</evidence>
<protein>
    <submittedName>
        <fullName evidence="1">Uncharacterized protein</fullName>
    </submittedName>
</protein>
<gene>
    <name evidence="1" type="ORF">GCWU000324_01779</name>
</gene>
<name>C4GLC2_9NEIS</name>
<evidence type="ECO:0000313" key="2">
    <source>
        <dbReference type="Proteomes" id="UP000003009"/>
    </source>
</evidence>